<evidence type="ECO:0000259" key="5">
    <source>
        <dbReference type="Pfam" id="PF07731"/>
    </source>
</evidence>
<feature type="domain" description="Plastocyanin-like" evidence="5">
    <location>
        <begin position="392"/>
        <end position="495"/>
    </location>
</feature>
<dbReference type="PANTHER" id="PTHR11709">
    <property type="entry name" value="MULTI-COPPER OXIDASE"/>
    <property type="match status" value="1"/>
</dbReference>
<comment type="caution">
    <text evidence="7">The sequence shown here is derived from an EMBL/GenBank/DDBJ whole genome shotgun (WGS) entry which is preliminary data.</text>
</comment>
<dbReference type="Pfam" id="PF07732">
    <property type="entry name" value="Cu-oxidase_3"/>
    <property type="match status" value="1"/>
</dbReference>
<keyword evidence="3" id="KW-0186">Copper</keyword>
<evidence type="ECO:0000259" key="6">
    <source>
        <dbReference type="Pfam" id="PF07732"/>
    </source>
</evidence>
<reference evidence="8" key="1">
    <citation type="journal article" date="2019" name="Int. J. Syst. Evol. Microbiol.">
        <title>The Global Catalogue of Microorganisms (GCM) 10K type strain sequencing project: providing services to taxonomists for standard genome sequencing and annotation.</title>
        <authorList>
            <consortium name="The Broad Institute Genomics Platform"/>
            <consortium name="The Broad Institute Genome Sequencing Center for Infectious Disease"/>
            <person name="Wu L."/>
            <person name="Ma J."/>
        </authorList>
    </citation>
    <scope>NUCLEOTIDE SEQUENCE [LARGE SCALE GENOMIC DNA]</scope>
    <source>
        <strain evidence="8">JCM 17130</strain>
    </source>
</reference>
<evidence type="ECO:0000256" key="2">
    <source>
        <dbReference type="ARBA" id="ARBA00023002"/>
    </source>
</evidence>
<name>A0ABW0JNU7_9GAMM</name>
<dbReference type="Pfam" id="PF00394">
    <property type="entry name" value="Cu-oxidase"/>
    <property type="match status" value="1"/>
</dbReference>
<keyword evidence="2" id="KW-0560">Oxidoreductase</keyword>
<evidence type="ECO:0000313" key="8">
    <source>
        <dbReference type="Proteomes" id="UP001596013"/>
    </source>
</evidence>
<dbReference type="Pfam" id="PF07731">
    <property type="entry name" value="Cu-oxidase_2"/>
    <property type="match status" value="1"/>
</dbReference>
<dbReference type="InterPro" id="IPR001117">
    <property type="entry name" value="Cu-oxidase_2nd"/>
</dbReference>
<evidence type="ECO:0000256" key="1">
    <source>
        <dbReference type="ARBA" id="ARBA00022723"/>
    </source>
</evidence>
<organism evidence="7 8">
    <name type="scientific">Rhodanobacter umsongensis</name>
    <dbReference type="NCBI Taxonomy" id="633153"/>
    <lineage>
        <taxon>Bacteria</taxon>
        <taxon>Pseudomonadati</taxon>
        <taxon>Pseudomonadota</taxon>
        <taxon>Gammaproteobacteria</taxon>
        <taxon>Lysobacterales</taxon>
        <taxon>Rhodanobacteraceae</taxon>
        <taxon>Rhodanobacter</taxon>
    </lineage>
</organism>
<proteinExistence type="predicted"/>
<evidence type="ECO:0000256" key="3">
    <source>
        <dbReference type="ARBA" id="ARBA00023008"/>
    </source>
</evidence>
<feature type="domain" description="Plastocyanin-like" evidence="4">
    <location>
        <begin position="222"/>
        <end position="321"/>
    </location>
</feature>
<dbReference type="Gene3D" id="2.60.40.420">
    <property type="entry name" value="Cupredoxins - blue copper proteins"/>
    <property type="match status" value="2"/>
</dbReference>
<evidence type="ECO:0000313" key="7">
    <source>
        <dbReference type="EMBL" id="MFC5437430.1"/>
    </source>
</evidence>
<keyword evidence="8" id="KW-1185">Reference proteome</keyword>
<dbReference type="SUPFAM" id="SSF49503">
    <property type="entry name" value="Cupredoxins"/>
    <property type="match status" value="3"/>
</dbReference>
<dbReference type="InterPro" id="IPR011706">
    <property type="entry name" value="Cu-oxidase_C"/>
</dbReference>
<protein>
    <submittedName>
        <fullName evidence="7">Multicopper oxidase family protein</fullName>
    </submittedName>
</protein>
<dbReference type="PROSITE" id="PS51318">
    <property type="entry name" value="TAT"/>
    <property type="match status" value="1"/>
</dbReference>
<dbReference type="CDD" id="cd13908">
    <property type="entry name" value="CuRO_3_MCO_like_2"/>
    <property type="match status" value="1"/>
</dbReference>
<dbReference type="InterPro" id="IPR011707">
    <property type="entry name" value="Cu-oxidase-like_N"/>
</dbReference>
<dbReference type="Proteomes" id="UP001596013">
    <property type="component" value="Unassembled WGS sequence"/>
</dbReference>
<keyword evidence="1" id="KW-0479">Metal-binding</keyword>
<gene>
    <name evidence="7" type="ORF">ACFPME_12750</name>
</gene>
<accession>A0ABW0JNU7</accession>
<dbReference type="InterPro" id="IPR045087">
    <property type="entry name" value="Cu-oxidase_fam"/>
</dbReference>
<dbReference type="RefSeq" id="WP_377305885.1">
    <property type="nucleotide sequence ID" value="NZ_JBHSMK010000009.1"/>
</dbReference>
<dbReference type="PANTHER" id="PTHR11709:SF394">
    <property type="entry name" value="FI03373P-RELATED"/>
    <property type="match status" value="1"/>
</dbReference>
<dbReference type="InterPro" id="IPR008972">
    <property type="entry name" value="Cupredoxin"/>
</dbReference>
<sequence length="498" mass="54846">MPIDRRKFLKLGGLATLGGAMPGLLQADGVASDAAAMRPSELHGDADHTLRIGRSLVELAPNHIVSTRTYNGQFPGPLLRLKQGRPAVVDIHNDTDTPEQLHWHGQFLPAAVDGAAEEGTPYIPAHGMRRIAFVPGPAGLRFYHTHLHAGADLDRGQYSGLAGPVYIEPQHESGAWDREVFLALKEFDPFFSRGGDMAMDFLRPDERDPTLQRRGENAMKASLAGGAAHGYEVGYQSFSINGRMLGHGEPIRVRAGERVLLHIVNASATEIRSLALPGHTFTVLALDGNPVPHPAAVPVLWLGTAERISAIVEMTHPGVWILGDLADDDRTRGMGIVVEYAGHGGKPQWIKPPPFQWDYRRFASPDAPPPATPDETIELTFAKRNAALHGFNQWTINGQPFDMQVMRPTFRLQHGKRYRLRMHNASDDIHPMHLHRHSVEITRIAGRPVAGVIKDVAMLGGYQSMDVDFTADQRGLSLFHCHMQLHMDFGFMALFDCA</sequence>
<evidence type="ECO:0000259" key="4">
    <source>
        <dbReference type="Pfam" id="PF00394"/>
    </source>
</evidence>
<dbReference type="EMBL" id="JBHSMK010000009">
    <property type="protein sequence ID" value="MFC5437430.1"/>
    <property type="molecule type" value="Genomic_DNA"/>
</dbReference>
<feature type="domain" description="Plastocyanin-like" evidence="6">
    <location>
        <begin position="66"/>
        <end position="170"/>
    </location>
</feature>
<dbReference type="InterPro" id="IPR006311">
    <property type="entry name" value="TAT_signal"/>
</dbReference>